<evidence type="ECO:0000313" key="1">
    <source>
        <dbReference type="EMBL" id="KIO03224.1"/>
    </source>
</evidence>
<evidence type="ECO:0000313" key="2">
    <source>
        <dbReference type="Proteomes" id="UP000054217"/>
    </source>
</evidence>
<proteinExistence type="predicted"/>
<reference evidence="2" key="2">
    <citation type="submission" date="2015-01" db="EMBL/GenBank/DDBJ databases">
        <title>Evolutionary Origins and Diversification of the Mycorrhizal Mutualists.</title>
        <authorList>
            <consortium name="DOE Joint Genome Institute"/>
            <consortium name="Mycorrhizal Genomics Consortium"/>
            <person name="Kohler A."/>
            <person name="Kuo A."/>
            <person name="Nagy L.G."/>
            <person name="Floudas D."/>
            <person name="Copeland A."/>
            <person name="Barry K.W."/>
            <person name="Cichocki N."/>
            <person name="Veneault-Fourrey C."/>
            <person name="LaButti K."/>
            <person name="Lindquist E.A."/>
            <person name="Lipzen A."/>
            <person name="Lundell T."/>
            <person name="Morin E."/>
            <person name="Murat C."/>
            <person name="Riley R."/>
            <person name="Ohm R."/>
            <person name="Sun H."/>
            <person name="Tunlid A."/>
            <person name="Henrissat B."/>
            <person name="Grigoriev I.V."/>
            <person name="Hibbett D.S."/>
            <person name="Martin F."/>
        </authorList>
    </citation>
    <scope>NUCLEOTIDE SEQUENCE [LARGE SCALE GENOMIC DNA]</scope>
    <source>
        <strain evidence="2">Marx 270</strain>
    </source>
</reference>
<name>A0A0C3P741_PISTI</name>
<protein>
    <submittedName>
        <fullName evidence="1">Uncharacterized protein</fullName>
    </submittedName>
</protein>
<feature type="non-terminal residue" evidence="1">
    <location>
        <position position="72"/>
    </location>
</feature>
<dbReference type="EMBL" id="KN831977">
    <property type="protein sequence ID" value="KIO03224.1"/>
    <property type="molecule type" value="Genomic_DNA"/>
</dbReference>
<keyword evidence="2" id="KW-1185">Reference proteome</keyword>
<dbReference type="Proteomes" id="UP000054217">
    <property type="component" value="Unassembled WGS sequence"/>
</dbReference>
<organism evidence="1 2">
    <name type="scientific">Pisolithus tinctorius Marx 270</name>
    <dbReference type="NCBI Taxonomy" id="870435"/>
    <lineage>
        <taxon>Eukaryota</taxon>
        <taxon>Fungi</taxon>
        <taxon>Dikarya</taxon>
        <taxon>Basidiomycota</taxon>
        <taxon>Agaricomycotina</taxon>
        <taxon>Agaricomycetes</taxon>
        <taxon>Agaricomycetidae</taxon>
        <taxon>Boletales</taxon>
        <taxon>Sclerodermatineae</taxon>
        <taxon>Pisolithaceae</taxon>
        <taxon>Pisolithus</taxon>
    </lineage>
</organism>
<gene>
    <name evidence="1" type="ORF">M404DRAFT_955395</name>
</gene>
<dbReference type="HOGENOM" id="CLU_2729258_0_0_1"/>
<dbReference type="InParanoid" id="A0A0C3P741"/>
<accession>A0A0C3P741</accession>
<sequence length="72" mass="8124">MSEVPYTRVPTTPELEGLEILDLLSFWFKPLCIHQCDETVGLECSPKLHERALGDESPVHLGQHLFTFEATA</sequence>
<dbReference type="AlphaFoldDB" id="A0A0C3P741"/>
<reference evidence="1 2" key="1">
    <citation type="submission" date="2014-04" db="EMBL/GenBank/DDBJ databases">
        <authorList>
            <consortium name="DOE Joint Genome Institute"/>
            <person name="Kuo A."/>
            <person name="Kohler A."/>
            <person name="Costa M.D."/>
            <person name="Nagy L.G."/>
            <person name="Floudas D."/>
            <person name="Copeland A."/>
            <person name="Barry K.W."/>
            <person name="Cichocki N."/>
            <person name="Veneault-Fourrey C."/>
            <person name="LaButti K."/>
            <person name="Lindquist E.A."/>
            <person name="Lipzen A."/>
            <person name="Lundell T."/>
            <person name="Morin E."/>
            <person name="Murat C."/>
            <person name="Sun H."/>
            <person name="Tunlid A."/>
            <person name="Henrissat B."/>
            <person name="Grigoriev I.V."/>
            <person name="Hibbett D.S."/>
            <person name="Martin F."/>
            <person name="Nordberg H.P."/>
            <person name="Cantor M.N."/>
            <person name="Hua S.X."/>
        </authorList>
    </citation>
    <scope>NUCLEOTIDE SEQUENCE [LARGE SCALE GENOMIC DNA]</scope>
    <source>
        <strain evidence="1 2">Marx 270</strain>
    </source>
</reference>